<gene>
    <name evidence="1" type="ORF">SAMN03080602_04095</name>
</gene>
<keyword evidence="2" id="KW-1185">Reference proteome</keyword>
<dbReference type="Proteomes" id="UP000193420">
    <property type="component" value="Unassembled WGS sequence"/>
</dbReference>
<evidence type="ECO:0000313" key="2">
    <source>
        <dbReference type="Proteomes" id="UP000193420"/>
    </source>
</evidence>
<dbReference type="AlphaFoldDB" id="A0A1X7LCC0"/>
<protein>
    <submittedName>
        <fullName evidence="1">Uncharacterized protein</fullName>
    </submittedName>
</protein>
<evidence type="ECO:0000313" key="1">
    <source>
        <dbReference type="EMBL" id="SMG51481.1"/>
    </source>
</evidence>
<dbReference type="EMBL" id="FXAO01000012">
    <property type="protein sequence ID" value="SMG51481.1"/>
    <property type="molecule type" value="Genomic_DNA"/>
</dbReference>
<proteinExistence type="predicted"/>
<accession>A0A1X7LCC0</accession>
<sequence>MLRFFDILKRPWLGLVSKFLLSRKMDVVFLYQKQENEAVIFGFILIVLGL</sequence>
<organism evidence="1 2">
    <name type="scientific">Arenibacter troitsensis</name>
    <dbReference type="NCBI Taxonomy" id="188872"/>
    <lineage>
        <taxon>Bacteria</taxon>
        <taxon>Pseudomonadati</taxon>
        <taxon>Bacteroidota</taxon>
        <taxon>Flavobacteriia</taxon>
        <taxon>Flavobacteriales</taxon>
        <taxon>Flavobacteriaceae</taxon>
        <taxon>Arenibacter</taxon>
    </lineage>
</organism>
<name>A0A1X7LCC0_9FLAO</name>
<reference evidence="2" key="1">
    <citation type="submission" date="2017-04" db="EMBL/GenBank/DDBJ databases">
        <authorList>
            <person name="Varghese N."/>
            <person name="Submissions S."/>
        </authorList>
    </citation>
    <scope>NUCLEOTIDE SEQUENCE [LARGE SCALE GENOMIC DNA]</scope>
    <source>
        <strain evidence="2">DSM 19835</strain>
    </source>
</reference>